<dbReference type="InterPro" id="IPR051907">
    <property type="entry name" value="DoxX-like_oxidoreductase"/>
</dbReference>
<keyword evidence="6 7" id="KW-0472">Membrane</keyword>
<evidence type="ECO:0000256" key="5">
    <source>
        <dbReference type="ARBA" id="ARBA00022989"/>
    </source>
</evidence>
<organism evidence="8 9">
    <name type="scientific">Georhizobium profundi</name>
    <dbReference type="NCBI Taxonomy" id="2341112"/>
    <lineage>
        <taxon>Bacteria</taxon>
        <taxon>Pseudomonadati</taxon>
        <taxon>Pseudomonadota</taxon>
        <taxon>Alphaproteobacteria</taxon>
        <taxon>Hyphomicrobiales</taxon>
        <taxon>Rhizobiaceae</taxon>
        <taxon>Georhizobium</taxon>
    </lineage>
</organism>
<dbReference type="AlphaFoldDB" id="A0A3S9B8K9"/>
<name>A0A3S9B8K9_9HYPH</name>
<comment type="subcellular location">
    <subcellularLocation>
        <location evidence="1">Cell membrane</location>
        <topology evidence="1">Multi-pass membrane protein</topology>
    </subcellularLocation>
</comment>
<proteinExistence type="inferred from homology"/>
<dbReference type="PANTHER" id="PTHR33452">
    <property type="entry name" value="OXIDOREDUCTASE CATD-RELATED"/>
    <property type="match status" value="1"/>
</dbReference>
<evidence type="ECO:0000256" key="4">
    <source>
        <dbReference type="ARBA" id="ARBA00022692"/>
    </source>
</evidence>
<dbReference type="PANTHER" id="PTHR33452:SF1">
    <property type="entry name" value="INNER MEMBRANE PROTEIN YPHA-RELATED"/>
    <property type="match status" value="1"/>
</dbReference>
<evidence type="ECO:0000313" key="8">
    <source>
        <dbReference type="EMBL" id="AZN73204.1"/>
    </source>
</evidence>
<reference evidence="8 9" key="1">
    <citation type="submission" date="2018-09" db="EMBL/GenBank/DDBJ databases">
        <title>Marinorhizobium profundi gen. nov., sp. nov., isolated from a deep-sea sediment sample from the New Britain Trench and proposal of Marinorhizobiaceae fam. nov. in the order Rhizobiales of the class Alphaproteobacteria.</title>
        <authorList>
            <person name="Cao J."/>
        </authorList>
    </citation>
    <scope>NUCLEOTIDE SEQUENCE [LARGE SCALE GENOMIC DNA]</scope>
    <source>
        <strain evidence="8 9">WS11</strain>
    </source>
</reference>
<evidence type="ECO:0000256" key="7">
    <source>
        <dbReference type="SAM" id="Phobius"/>
    </source>
</evidence>
<comment type="similarity">
    <text evidence="2">Belongs to the DoxX family.</text>
</comment>
<sequence>MAQPDQQNLIIPALRPLYSGLSTTAETVLRLVAGLAMVTHGWPKITNPFGSVGMVESLGFVPGALWSPLLAGTEFFGGILLAIGLLTRPAAFGCFIVLCVTTYFHWVVQAEGYSGAEKSILWAAMMLFFVIRGGNAQSVDAKIGRQF</sequence>
<dbReference type="Pfam" id="PF07681">
    <property type="entry name" value="DoxX"/>
    <property type="match status" value="1"/>
</dbReference>
<evidence type="ECO:0000313" key="9">
    <source>
        <dbReference type="Proteomes" id="UP000268192"/>
    </source>
</evidence>
<dbReference type="GO" id="GO:0005886">
    <property type="term" value="C:plasma membrane"/>
    <property type="evidence" value="ECO:0007669"/>
    <property type="project" value="UniProtKB-SubCell"/>
</dbReference>
<keyword evidence="4 7" id="KW-0812">Transmembrane</keyword>
<protein>
    <submittedName>
        <fullName evidence="8">DoxX family protein</fullName>
    </submittedName>
</protein>
<dbReference type="OrthoDB" id="5398343at2"/>
<feature type="transmembrane region" description="Helical" evidence="7">
    <location>
        <begin position="64"/>
        <end position="83"/>
    </location>
</feature>
<gene>
    <name evidence="8" type="ORF">D5400_19630</name>
</gene>
<keyword evidence="5 7" id="KW-1133">Transmembrane helix</keyword>
<feature type="transmembrane region" description="Helical" evidence="7">
    <location>
        <begin position="90"/>
        <end position="108"/>
    </location>
</feature>
<keyword evidence="3" id="KW-1003">Cell membrane</keyword>
<dbReference type="EMBL" id="CP032509">
    <property type="protein sequence ID" value="AZN73204.1"/>
    <property type="molecule type" value="Genomic_DNA"/>
</dbReference>
<keyword evidence="9" id="KW-1185">Reference proteome</keyword>
<evidence type="ECO:0000256" key="1">
    <source>
        <dbReference type="ARBA" id="ARBA00004651"/>
    </source>
</evidence>
<evidence type="ECO:0000256" key="3">
    <source>
        <dbReference type="ARBA" id="ARBA00022475"/>
    </source>
</evidence>
<feature type="transmembrane region" description="Helical" evidence="7">
    <location>
        <begin position="120"/>
        <end position="139"/>
    </location>
</feature>
<evidence type="ECO:0000256" key="6">
    <source>
        <dbReference type="ARBA" id="ARBA00023136"/>
    </source>
</evidence>
<dbReference type="InterPro" id="IPR032808">
    <property type="entry name" value="DoxX"/>
</dbReference>
<dbReference type="Proteomes" id="UP000268192">
    <property type="component" value="Chromosome"/>
</dbReference>
<dbReference type="RefSeq" id="WP_126011883.1">
    <property type="nucleotide sequence ID" value="NZ_CP032509.1"/>
</dbReference>
<evidence type="ECO:0000256" key="2">
    <source>
        <dbReference type="ARBA" id="ARBA00006679"/>
    </source>
</evidence>
<dbReference type="KEGG" id="abaw:D5400_19630"/>
<accession>A0A3S9B8K9</accession>